<dbReference type="FunFam" id="3.40.50.1950:FF:000001">
    <property type="entry name" value="Flavin prenyltransferase UbiX"/>
    <property type="match status" value="1"/>
</dbReference>
<dbReference type="NCBIfam" id="NF004685">
    <property type="entry name" value="PRK06029.1"/>
    <property type="match status" value="1"/>
</dbReference>
<dbReference type="HAMAP" id="MF_01984">
    <property type="entry name" value="ubiX_pad"/>
    <property type="match status" value="1"/>
</dbReference>
<evidence type="ECO:0000256" key="2">
    <source>
        <dbReference type="ARBA" id="ARBA00022630"/>
    </source>
</evidence>
<feature type="binding site" evidence="7">
    <location>
        <position position="123"/>
    </location>
    <ligand>
        <name>FMN</name>
        <dbReference type="ChEBI" id="CHEBI:58210"/>
    </ligand>
</feature>
<dbReference type="GO" id="GO:0016829">
    <property type="term" value="F:lyase activity"/>
    <property type="evidence" value="ECO:0007669"/>
    <property type="project" value="UniProtKB-KW"/>
</dbReference>
<name>A0A0R1VC18_9LACO</name>
<evidence type="ECO:0000256" key="6">
    <source>
        <dbReference type="ARBA" id="ARBA00060793"/>
    </source>
</evidence>
<dbReference type="GO" id="GO:0106141">
    <property type="term" value="F:flavin prenyltransferase activity"/>
    <property type="evidence" value="ECO:0007669"/>
    <property type="project" value="UniProtKB-EC"/>
</dbReference>
<dbReference type="InterPro" id="IPR004507">
    <property type="entry name" value="UbiX-like"/>
</dbReference>
<evidence type="ECO:0000256" key="4">
    <source>
        <dbReference type="ARBA" id="ARBA00022679"/>
    </source>
</evidence>
<protein>
    <recommendedName>
        <fullName evidence="7">Flavin prenyltransferase UbiX</fullName>
        <ecNumber evidence="7">2.5.1.129</ecNumber>
    </recommendedName>
</protein>
<comment type="caution">
    <text evidence="9">The sequence shown here is derived from an EMBL/GenBank/DDBJ whole genome shotgun (WGS) entry which is preliminary data.</text>
</comment>
<dbReference type="EMBL" id="AZFN01000005">
    <property type="protein sequence ID" value="KRM03105.1"/>
    <property type="molecule type" value="Genomic_DNA"/>
</dbReference>
<evidence type="ECO:0000256" key="5">
    <source>
        <dbReference type="ARBA" id="ARBA00050612"/>
    </source>
</evidence>
<keyword evidence="3 7" id="KW-0288">FMN</keyword>
<proteinExistence type="inferred from homology"/>
<dbReference type="RefSeq" id="WP_056936880.1">
    <property type="nucleotide sequence ID" value="NZ_AZFN01000005.1"/>
</dbReference>
<dbReference type="Gene3D" id="3.40.50.1950">
    <property type="entry name" value="Flavin prenyltransferase-like"/>
    <property type="match status" value="1"/>
</dbReference>
<keyword evidence="1 7" id="KW-0637">Prenyltransferase</keyword>
<keyword evidence="4 7" id="KW-0808">Transferase</keyword>
<evidence type="ECO:0000313" key="10">
    <source>
        <dbReference type="Proteomes" id="UP000051739"/>
    </source>
</evidence>
<dbReference type="NCBIfam" id="TIGR00421">
    <property type="entry name" value="ubiX_pad"/>
    <property type="match status" value="1"/>
</dbReference>
<reference evidence="9 10" key="1">
    <citation type="journal article" date="2015" name="Genome Announc.">
        <title>Expanding the biotechnology potential of lactobacilli through comparative genomics of 213 strains and associated genera.</title>
        <authorList>
            <person name="Sun Z."/>
            <person name="Harris H.M."/>
            <person name="McCann A."/>
            <person name="Guo C."/>
            <person name="Argimon S."/>
            <person name="Zhang W."/>
            <person name="Yang X."/>
            <person name="Jeffery I.B."/>
            <person name="Cooney J.C."/>
            <person name="Kagawa T.F."/>
            <person name="Liu W."/>
            <person name="Song Y."/>
            <person name="Salvetti E."/>
            <person name="Wrobel A."/>
            <person name="Rasinkangas P."/>
            <person name="Parkhill J."/>
            <person name="Rea M.C."/>
            <person name="O'Sullivan O."/>
            <person name="Ritari J."/>
            <person name="Douillard F.P."/>
            <person name="Paul Ross R."/>
            <person name="Yang R."/>
            <person name="Briner A.E."/>
            <person name="Felis G.E."/>
            <person name="de Vos W.M."/>
            <person name="Barrangou R."/>
            <person name="Klaenhammer T.R."/>
            <person name="Caufield P.W."/>
            <person name="Cui Y."/>
            <person name="Zhang H."/>
            <person name="O'Toole P.W."/>
        </authorList>
    </citation>
    <scope>NUCLEOTIDE SEQUENCE [LARGE SCALE GENOMIC DNA]</scope>
    <source>
        <strain evidence="9 10">DSM 16045</strain>
    </source>
</reference>
<dbReference type="PATRIC" id="fig|1423749.3.peg.1445"/>
<keyword evidence="10" id="KW-1185">Reference proteome</keyword>
<evidence type="ECO:0000259" key="8">
    <source>
        <dbReference type="Pfam" id="PF02441"/>
    </source>
</evidence>
<evidence type="ECO:0000256" key="1">
    <source>
        <dbReference type="ARBA" id="ARBA00022602"/>
    </source>
</evidence>
<dbReference type="InterPro" id="IPR003382">
    <property type="entry name" value="Flavoprotein"/>
</dbReference>
<feature type="binding site" evidence="7">
    <location>
        <position position="153"/>
    </location>
    <ligand>
        <name>dimethylallyl phosphate</name>
        <dbReference type="ChEBI" id="CHEBI:88052"/>
    </ligand>
</feature>
<dbReference type="InterPro" id="IPR036551">
    <property type="entry name" value="Flavin_trans-like"/>
</dbReference>
<feature type="binding site" evidence="7">
    <location>
        <begin position="88"/>
        <end position="91"/>
    </location>
    <ligand>
        <name>FMN</name>
        <dbReference type="ChEBI" id="CHEBI:58210"/>
    </ligand>
</feature>
<dbReference type="Proteomes" id="UP000051739">
    <property type="component" value="Unassembled WGS sequence"/>
</dbReference>
<comment type="caution">
    <text evidence="7">Lacks conserved residue(s) required for the propagation of feature annotation.</text>
</comment>
<evidence type="ECO:0000313" key="9">
    <source>
        <dbReference type="EMBL" id="KRM03105.1"/>
    </source>
</evidence>
<dbReference type="EC" id="2.5.1.129" evidence="7"/>
<comment type="function">
    <text evidence="7">Flavin prenyltransferase that catalyzes the synthesis of the prenylated FMN cofactor (prenyl-FMN) for 4-hydroxy-3-polyprenylbenzoic acid decarboxylase UbiD. The prenyltransferase is metal-independent and links a dimethylallyl moiety from dimethylallyl monophosphate (DMAP) to the flavin N5 and C6 atoms of FMN.</text>
</comment>
<evidence type="ECO:0000256" key="3">
    <source>
        <dbReference type="ARBA" id="ARBA00022643"/>
    </source>
</evidence>
<evidence type="ECO:0000256" key="7">
    <source>
        <dbReference type="HAMAP-Rule" id="MF_01984"/>
    </source>
</evidence>
<keyword evidence="9" id="KW-0456">Lyase</keyword>
<feature type="domain" description="Flavoprotein" evidence="8">
    <location>
        <begin position="2"/>
        <end position="165"/>
    </location>
</feature>
<sequence length="187" mass="20617">MKKIIVGITGASGVIYGIDLLKKLHALPEVETYLVMSAWGKKNIELETDYAISEVEGLADHLFKNRDLGATIASGSNLFDAMIIVPATMKTVAALAIGYTDDLITRAADVTIKEQRQLIIVPRETPLSAIHLDNLSKLAHLGVQIIPPMPAFYQRPTTIQELLDQHSMRLMDALGIKQEVGRRWEGD</sequence>
<feature type="binding site" evidence="7">
    <location>
        <position position="169"/>
    </location>
    <ligand>
        <name>dimethylallyl phosphate</name>
        <dbReference type="ChEBI" id="CHEBI:88052"/>
    </ligand>
</feature>
<organism evidence="9 10">
    <name type="scientific">Limosilactobacillus gastricus DSM 16045</name>
    <dbReference type="NCBI Taxonomy" id="1423749"/>
    <lineage>
        <taxon>Bacteria</taxon>
        <taxon>Bacillati</taxon>
        <taxon>Bacillota</taxon>
        <taxon>Bacilli</taxon>
        <taxon>Lactobacillales</taxon>
        <taxon>Lactobacillaceae</taxon>
        <taxon>Limosilactobacillus</taxon>
    </lineage>
</organism>
<dbReference type="SUPFAM" id="SSF52507">
    <property type="entry name" value="Homo-oligomeric flavin-containing Cys decarboxylases, HFCD"/>
    <property type="match status" value="1"/>
</dbReference>
<feature type="binding site" evidence="7">
    <location>
        <position position="37"/>
    </location>
    <ligand>
        <name>FMN</name>
        <dbReference type="ChEBI" id="CHEBI:58210"/>
    </ligand>
</feature>
<comment type="similarity">
    <text evidence="6 7">Belongs to the UbiX/PAD1 family.</text>
</comment>
<keyword evidence="2 7" id="KW-0285">Flavoprotein</keyword>
<gene>
    <name evidence="7" type="primary">ubiX</name>
    <name evidence="9" type="ORF">FC60_GL001401</name>
</gene>
<accession>A0A0R1VC18</accession>
<dbReference type="Pfam" id="PF02441">
    <property type="entry name" value="Flavoprotein"/>
    <property type="match status" value="1"/>
</dbReference>
<feature type="binding site" evidence="7">
    <location>
        <begin position="10"/>
        <end position="12"/>
    </location>
    <ligand>
        <name>FMN</name>
        <dbReference type="ChEBI" id="CHEBI:58210"/>
    </ligand>
</feature>
<dbReference type="AlphaFoldDB" id="A0A0R1VC18"/>
<comment type="catalytic activity">
    <reaction evidence="5 7">
        <text>dimethylallyl phosphate + FMNH2 = prenylated FMNH2 + phosphate</text>
        <dbReference type="Rhea" id="RHEA:37743"/>
        <dbReference type="ChEBI" id="CHEBI:43474"/>
        <dbReference type="ChEBI" id="CHEBI:57618"/>
        <dbReference type="ChEBI" id="CHEBI:87467"/>
        <dbReference type="ChEBI" id="CHEBI:88052"/>
        <dbReference type="EC" id="2.5.1.129"/>
    </reaction>
</comment>